<dbReference type="InterPro" id="IPR003599">
    <property type="entry name" value="Ig_sub"/>
</dbReference>
<name>A0A8C3ICR3_CHRPI</name>
<keyword evidence="1" id="KW-0732">Signal</keyword>
<protein>
    <recommendedName>
        <fullName evidence="6">Ig-like domain-containing protein</fullName>
    </recommendedName>
</protein>
<evidence type="ECO:0000256" key="3">
    <source>
        <dbReference type="ARBA" id="ARBA00023170"/>
    </source>
</evidence>
<dbReference type="InterPro" id="IPR013106">
    <property type="entry name" value="Ig_V-set"/>
</dbReference>
<proteinExistence type="predicted"/>
<keyword evidence="4" id="KW-0393">Immunoglobulin domain</keyword>
<evidence type="ECO:0000256" key="2">
    <source>
        <dbReference type="ARBA" id="ARBA00023130"/>
    </source>
</evidence>
<evidence type="ECO:0000256" key="5">
    <source>
        <dbReference type="ARBA" id="ARBA00043266"/>
    </source>
</evidence>
<dbReference type="Proteomes" id="UP000694380">
    <property type="component" value="Unplaced"/>
</dbReference>
<reference evidence="7" key="1">
    <citation type="submission" date="2025-08" db="UniProtKB">
        <authorList>
            <consortium name="Ensembl"/>
        </authorList>
    </citation>
    <scope>IDENTIFICATION</scope>
</reference>
<dbReference type="OMA" id="SEHNGAG"/>
<organism evidence="7 8">
    <name type="scientific">Chrysemys picta bellii</name>
    <name type="common">Western painted turtle</name>
    <name type="synonym">Emys bellii</name>
    <dbReference type="NCBI Taxonomy" id="8478"/>
    <lineage>
        <taxon>Eukaryota</taxon>
        <taxon>Metazoa</taxon>
        <taxon>Chordata</taxon>
        <taxon>Craniata</taxon>
        <taxon>Vertebrata</taxon>
        <taxon>Euteleostomi</taxon>
        <taxon>Archelosauria</taxon>
        <taxon>Testudinata</taxon>
        <taxon>Testudines</taxon>
        <taxon>Cryptodira</taxon>
        <taxon>Durocryptodira</taxon>
        <taxon>Testudinoidea</taxon>
        <taxon>Emydidae</taxon>
        <taxon>Chrysemys</taxon>
    </lineage>
</organism>
<dbReference type="PROSITE" id="PS50835">
    <property type="entry name" value="IG_LIKE"/>
    <property type="match status" value="1"/>
</dbReference>
<keyword evidence="3" id="KW-0675">Receptor</keyword>
<accession>A0A8C3ICR3</accession>
<dbReference type="Pfam" id="PF07686">
    <property type="entry name" value="V-set"/>
    <property type="match status" value="1"/>
</dbReference>
<dbReference type="SUPFAM" id="SSF48726">
    <property type="entry name" value="Immunoglobulin"/>
    <property type="match status" value="1"/>
</dbReference>
<reference evidence="7" key="2">
    <citation type="submission" date="2025-09" db="UniProtKB">
        <authorList>
            <consortium name="Ensembl"/>
        </authorList>
    </citation>
    <scope>IDENTIFICATION</scope>
</reference>
<dbReference type="GO" id="GO:0002250">
    <property type="term" value="P:adaptive immune response"/>
    <property type="evidence" value="ECO:0007669"/>
    <property type="project" value="UniProtKB-KW"/>
</dbReference>
<dbReference type="PANTHER" id="PTHR19367:SF45">
    <property type="entry name" value="IG-LIKE DOMAIN-CONTAINING PROTEIN"/>
    <property type="match status" value="1"/>
</dbReference>
<dbReference type="Ensembl" id="ENSCPBT00000037571.1">
    <property type="protein sequence ID" value="ENSCPBP00000031928.1"/>
    <property type="gene ID" value="ENSCPBG00000022424.1"/>
</dbReference>
<dbReference type="AlphaFoldDB" id="A0A8C3ICR3"/>
<dbReference type="InterPro" id="IPR036179">
    <property type="entry name" value="Ig-like_dom_sf"/>
</dbReference>
<keyword evidence="8" id="KW-1185">Reference proteome</keyword>
<keyword evidence="5" id="KW-1279">T cell receptor</keyword>
<dbReference type="GeneTree" id="ENSGT00950000185257"/>
<dbReference type="InterPro" id="IPR051287">
    <property type="entry name" value="TCR_variable_region"/>
</dbReference>
<dbReference type="PANTHER" id="PTHR19367">
    <property type="entry name" value="T-CELL RECEPTOR ALPHA CHAIN V REGION"/>
    <property type="match status" value="1"/>
</dbReference>
<evidence type="ECO:0000256" key="1">
    <source>
        <dbReference type="ARBA" id="ARBA00022729"/>
    </source>
</evidence>
<evidence type="ECO:0000313" key="7">
    <source>
        <dbReference type="Ensembl" id="ENSCPBP00000031928.1"/>
    </source>
</evidence>
<feature type="domain" description="Ig-like" evidence="6">
    <location>
        <begin position="20"/>
        <end position="115"/>
    </location>
</feature>
<keyword evidence="2" id="KW-1064">Adaptive immunity</keyword>
<dbReference type="InterPro" id="IPR013783">
    <property type="entry name" value="Ig-like_fold"/>
</dbReference>
<dbReference type="GO" id="GO:0042101">
    <property type="term" value="C:T cell receptor complex"/>
    <property type="evidence" value="ECO:0007669"/>
    <property type="project" value="UniProtKB-KW"/>
</dbReference>
<dbReference type="SMART" id="SM00406">
    <property type="entry name" value="IGv"/>
    <property type="match status" value="1"/>
</dbReference>
<sequence>KDRIKNSILSCFSARNCIVESFSVSQSPPELRISSGNNATLQCNFSTTDRNPYLFWYRQYPSHGQVKYLFRRSAGSEHNGAGSRFSLDFRKPETYVGLRMAELERSDSAMYFCAIAERVLGYHIGWVNRGAFTKSSDQFPLDSEQNWRR</sequence>
<keyword evidence="5" id="KW-0391">Immunity</keyword>
<dbReference type="InterPro" id="IPR007110">
    <property type="entry name" value="Ig-like_dom"/>
</dbReference>
<dbReference type="Gene3D" id="2.60.40.10">
    <property type="entry name" value="Immunoglobulins"/>
    <property type="match status" value="1"/>
</dbReference>
<dbReference type="SMART" id="SM00409">
    <property type="entry name" value="IG"/>
    <property type="match status" value="1"/>
</dbReference>
<evidence type="ECO:0000256" key="4">
    <source>
        <dbReference type="ARBA" id="ARBA00023319"/>
    </source>
</evidence>
<evidence type="ECO:0000313" key="8">
    <source>
        <dbReference type="Proteomes" id="UP000694380"/>
    </source>
</evidence>
<evidence type="ECO:0000259" key="6">
    <source>
        <dbReference type="PROSITE" id="PS50835"/>
    </source>
</evidence>